<feature type="transmembrane region" description="Helical" evidence="1">
    <location>
        <begin position="20"/>
        <end position="45"/>
    </location>
</feature>
<organism evidence="2 3">
    <name type="scientific">Yersinia mollaretii (strain ATCC 43969 / DSM 18520 / CIP 103324 / CNY 7263 / WAIP 204)</name>
    <dbReference type="NCBI Taxonomy" id="349967"/>
    <lineage>
        <taxon>Bacteria</taxon>
        <taxon>Pseudomonadati</taxon>
        <taxon>Pseudomonadota</taxon>
        <taxon>Gammaproteobacteria</taxon>
        <taxon>Enterobacterales</taxon>
        <taxon>Yersiniaceae</taxon>
        <taxon>Yersinia</taxon>
    </lineage>
</organism>
<keyword evidence="1" id="KW-0812">Transmembrane</keyword>
<evidence type="ECO:0000313" key="2">
    <source>
        <dbReference type="EMBL" id="EEQ11804.1"/>
    </source>
</evidence>
<gene>
    <name evidence="2" type="ORF">ymoll0001_3900</name>
</gene>
<protein>
    <submittedName>
        <fullName evidence="2">Uncharacterized protein</fullName>
    </submittedName>
</protein>
<evidence type="ECO:0000313" key="3">
    <source>
        <dbReference type="Proteomes" id="UP000003027"/>
    </source>
</evidence>
<evidence type="ECO:0000256" key="1">
    <source>
        <dbReference type="SAM" id="Phobius"/>
    </source>
</evidence>
<name>A0ABM9YCU1_YERMW</name>
<sequence>MFLSIMEILSLGYPDALTQYSYLSAINVFSVMFASFAALYLMIFLQTGRI</sequence>
<accession>A0ABM9YCU1</accession>
<proteinExistence type="predicted"/>
<keyword evidence="3" id="KW-1185">Reference proteome</keyword>
<comment type="caution">
    <text evidence="2">The sequence shown here is derived from an EMBL/GenBank/DDBJ whole genome shotgun (WGS) entry which is preliminary data.</text>
</comment>
<keyword evidence="1" id="KW-0472">Membrane</keyword>
<reference evidence="2" key="1">
    <citation type="submission" date="2008-12" db="EMBL/GenBank/DDBJ databases">
        <title>Annotation of the Yersinia mollaretii ATCC 43969 genome.</title>
        <authorList>
            <person name="Read T.D."/>
            <person name="Akmal A."/>
            <person name="Bishop-Lilly K."/>
            <person name="Chen P.E."/>
            <person name="Cook C."/>
            <person name="Kiley M.P."/>
            <person name="Lentz S."/>
            <person name="Mateczun A."/>
            <person name="Nagarajan N."/>
            <person name="Nolan N."/>
            <person name="Osborne B.I."/>
            <person name="Pop M."/>
            <person name="Sozhamannan S."/>
            <person name="Stewart A.C."/>
            <person name="Sulakvelidze A."/>
            <person name="Thomason B."/>
            <person name="Willner K."/>
            <person name="Zwick M.E."/>
        </authorList>
    </citation>
    <scope>NUCLEOTIDE SEQUENCE [LARGE SCALE GENOMIC DNA]</scope>
    <source>
        <strain evidence="2">ATCC 43969</strain>
    </source>
</reference>
<dbReference type="Proteomes" id="UP000003027">
    <property type="component" value="Unassembled WGS sequence"/>
</dbReference>
<dbReference type="EMBL" id="AALD02000005">
    <property type="protein sequence ID" value="EEQ11804.1"/>
    <property type="molecule type" value="Genomic_DNA"/>
</dbReference>
<keyword evidence="1" id="KW-1133">Transmembrane helix</keyword>